<dbReference type="InterPro" id="IPR012340">
    <property type="entry name" value="NA-bd_OB-fold"/>
</dbReference>
<dbReference type="Gene3D" id="1.10.10.10">
    <property type="entry name" value="Winged helix-like DNA-binding domain superfamily/Winged helix DNA-binding domain"/>
    <property type="match status" value="1"/>
</dbReference>
<dbReference type="InterPro" id="IPR040764">
    <property type="entry name" value="CvfB_WH"/>
</dbReference>
<dbReference type="AlphaFoldDB" id="A0A1V8M426"/>
<evidence type="ECO:0000313" key="4">
    <source>
        <dbReference type="Proteomes" id="UP000191980"/>
    </source>
</evidence>
<name>A0A1V8M426_9GAMM</name>
<evidence type="ECO:0000313" key="3">
    <source>
        <dbReference type="EMBL" id="OQK16311.1"/>
    </source>
</evidence>
<dbReference type="Pfam" id="PF17783">
    <property type="entry name" value="WHD_CvfB"/>
    <property type="match status" value="1"/>
</dbReference>
<feature type="domain" description="S1 motif" evidence="2">
    <location>
        <begin position="143"/>
        <end position="205"/>
    </location>
</feature>
<dbReference type="InterPro" id="IPR014464">
    <property type="entry name" value="CvfB_fam"/>
</dbReference>
<dbReference type="SMART" id="SM00316">
    <property type="entry name" value="S1"/>
    <property type="match status" value="2"/>
</dbReference>
<reference evidence="3 4" key="1">
    <citation type="submission" date="2015-12" db="EMBL/GenBank/DDBJ databases">
        <authorList>
            <person name="Shamseldin A."/>
            <person name="Moawad H."/>
            <person name="Abd El-Rahim W.M."/>
            <person name="Sadowsky M.J."/>
        </authorList>
    </citation>
    <scope>NUCLEOTIDE SEQUENCE [LARGE SCALE GENOMIC DNA]</scope>
    <source>
        <strain evidence="3 4">WF1</strain>
    </source>
</reference>
<dbReference type="PANTHER" id="PTHR37296">
    <property type="entry name" value="CONSERVED VIRULENCE FACTOR B"/>
    <property type="match status" value="1"/>
</dbReference>
<dbReference type="Pfam" id="PF13509">
    <property type="entry name" value="S1_2"/>
    <property type="match status" value="1"/>
</dbReference>
<dbReference type="InterPro" id="IPR003029">
    <property type="entry name" value="S1_domain"/>
</dbReference>
<sequence length="276" mass="30854">MIEIGRFNTLTIKSNTGMQLHLDGGEYGDILLTDKHVPRDAKIGDTLNVFIYTGSDAEILATCKKPFVQMGGVAWLKVISIGRAGAFLDWGVAKDLLVPFAEQDYELEVGDYCLAKVFMDEQHRIAASTELNNFILDEVSYLKEGDKVSLIIAKKTDLGFKAVVNDAFWGVLYYNEVFQPLKEGQKLTGYIKKIREDRKVDLSLNKTGHTHVAPVTEQIISRLKENNGHLDLSDKSSPEEINAAFGVSKKVFKHAIGVLYKERRITLTKTSITLNK</sequence>
<proteinExistence type="inferred from homology"/>
<dbReference type="EMBL" id="LPUF01000002">
    <property type="protein sequence ID" value="OQK16311.1"/>
    <property type="molecule type" value="Genomic_DNA"/>
</dbReference>
<dbReference type="OrthoDB" id="9801597at2"/>
<keyword evidence="4" id="KW-1185">Reference proteome</keyword>
<comment type="caution">
    <text evidence="3">The sequence shown here is derived from an EMBL/GenBank/DDBJ whole genome shotgun (WGS) entry which is preliminary data.</text>
</comment>
<dbReference type="Gene3D" id="2.40.50.140">
    <property type="entry name" value="Nucleic acid-binding proteins"/>
    <property type="match status" value="2"/>
</dbReference>
<dbReference type="PANTHER" id="PTHR37296:SF1">
    <property type="entry name" value="CONSERVED VIRULENCE FACTOR B"/>
    <property type="match status" value="1"/>
</dbReference>
<organism evidence="3 4">
    <name type="scientific">Methyloprofundus sedimenti</name>
    <dbReference type="NCBI Taxonomy" id="1420851"/>
    <lineage>
        <taxon>Bacteria</taxon>
        <taxon>Pseudomonadati</taxon>
        <taxon>Pseudomonadota</taxon>
        <taxon>Gammaproteobacteria</taxon>
        <taxon>Methylococcales</taxon>
        <taxon>Methylococcaceae</taxon>
        <taxon>Methyloprofundus</taxon>
    </lineage>
</organism>
<evidence type="ECO:0000256" key="1">
    <source>
        <dbReference type="PIRNR" id="PIRNR012524"/>
    </source>
</evidence>
<comment type="similarity">
    <text evidence="1">Belongs to the CvfB family.</text>
</comment>
<dbReference type="GO" id="GO:0003676">
    <property type="term" value="F:nucleic acid binding"/>
    <property type="evidence" value="ECO:0007669"/>
    <property type="project" value="InterPro"/>
</dbReference>
<gene>
    <name evidence="3" type="ORF">AU255_14575</name>
</gene>
<dbReference type="SUPFAM" id="SSF50249">
    <property type="entry name" value="Nucleic acid-binding proteins"/>
    <property type="match status" value="1"/>
</dbReference>
<feature type="domain" description="S1 motif" evidence="2">
    <location>
        <begin position="69"/>
        <end position="130"/>
    </location>
</feature>
<protein>
    <recommendedName>
        <fullName evidence="2">S1 motif domain-containing protein</fullName>
    </recommendedName>
</protein>
<dbReference type="InterPro" id="IPR036388">
    <property type="entry name" value="WH-like_DNA-bd_sf"/>
</dbReference>
<accession>A0A1V8M426</accession>
<dbReference type="InterPro" id="IPR039566">
    <property type="entry name" value="CvfB_S1_st"/>
</dbReference>
<evidence type="ECO:0000259" key="2">
    <source>
        <dbReference type="SMART" id="SM00316"/>
    </source>
</evidence>
<dbReference type="RefSeq" id="WP_080523687.1">
    <property type="nucleotide sequence ID" value="NZ_LPUF01000002.1"/>
</dbReference>
<dbReference type="PIRSF" id="PIRSF012524">
    <property type="entry name" value="YitL_S1"/>
    <property type="match status" value="1"/>
</dbReference>
<dbReference type="Proteomes" id="UP000191980">
    <property type="component" value="Unassembled WGS sequence"/>
</dbReference>